<dbReference type="Pfam" id="PF02037">
    <property type="entry name" value="SAP"/>
    <property type="match status" value="1"/>
</dbReference>
<dbReference type="Gene3D" id="1.10.720.30">
    <property type="entry name" value="SAP domain"/>
    <property type="match status" value="1"/>
</dbReference>
<name>A0A8X7TI53_BRACI</name>
<dbReference type="OrthoDB" id="5348404at2759"/>
<dbReference type="FunFam" id="1.10.720.30:FF:000017">
    <property type="entry name" value="heterogeneous nuclear ribonucleoprotein U-like protein 2"/>
    <property type="match status" value="1"/>
</dbReference>
<feature type="region of interest" description="Disordered" evidence="1">
    <location>
        <begin position="292"/>
        <end position="497"/>
    </location>
</feature>
<accession>A0A8X7TI53</accession>
<feature type="compositionally biased region" description="Polar residues" evidence="1">
    <location>
        <begin position="438"/>
        <end position="461"/>
    </location>
</feature>
<dbReference type="PANTHER" id="PTHR47031">
    <property type="entry name" value="SAP DNA-BINDING DOMAIN-CONTAINING PROTEIN"/>
    <property type="match status" value="1"/>
</dbReference>
<dbReference type="SMART" id="SM00513">
    <property type="entry name" value="SAP"/>
    <property type="match status" value="1"/>
</dbReference>
<reference evidence="3 4" key="1">
    <citation type="submission" date="2020-02" db="EMBL/GenBank/DDBJ databases">
        <authorList>
            <person name="Ma Q."/>
            <person name="Huang Y."/>
            <person name="Song X."/>
            <person name="Pei D."/>
        </authorList>
    </citation>
    <scope>NUCLEOTIDE SEQUENCE [LARGE SCALE GENOMIC DNA]</scope>
    <source>
        <strain evidence="3">Sxm20200214</strain>
        <tissue evidence="3">Leaf</tissue>
    </source>
</reference>
<feature type="compositionally biased region" description="Basic and acidic residues" evidence="1">
    <location>
        <begin position="377"/>
        <end position="401"/>
    </location>
</feature>
<dbReference type="CDD" id="cd12432">
    <property type="entry name" value="RRM_ACINU"/>
    <property type="match status" value="1"/>
</dbReference>
<sequence>MWCNVQVLVGSDSGCGCCTWINNFPTAYQQVSGQFTRKMSSSPFPILDNRPIDKWKVTELKEELKRRRLTTQGLKVDLVRRLDDALRVEQQESERFNATALAAAVAANQQPVVTHVLPGSNVVPDPVQTTPEPTEVKTTTEASAPIETTPPPVFSKSEVNASDLDDVRDVAGLDGSVVDGKLQGTQDVDVKSGVTATDAVVTQEESSNEQIVEKSDVEMENKETFSGLDSKAQPTEAVLENSATHNQVSEVIPVTGFEVKSDCISTADCVSNNGKIELKGNEIADNVKLEHSVNKSKEPSTVIGESHPVDVEKPLHQKISVGGGDDSYAANADMTIGNNNNVDAGDSEKLNLDRSSGDESMEDEPETKQIESVTSHEVVDKSEKHDLFPDKADNMNAEKGEAPGNKSHPLLASDKRKLPVNDQEAVGKNEPAKRQRRWNSGTIKVPEAQTTNSVAPTTTPMSAGLKRDFSRSDSSVSEDGPKERVVPPSPKEPTNSLRIDRFLRPFTLKAVQELLGKTETSLYGSVEEAAATREAVFNLQWPPNGGSLLTAEFVGPEEVKAKLEAPPPKPQPQDKARLQPPLTAFPPPRLWPKHLQ</sequence>
<feature type="domain" description="SAP" evidence="2">
    <location>
        <begin position="52"/>
        <end position="86"/>
    </location>
</feature>
<feature type="region of interest" description="Disordered" evidence="1">
    <location>
        <begin position="559"/>
        <end position="596"/>
    </location>
</feature>
<dbReference type="SUPFAM" id="SSF68906">
    <property type="entry name" value="SAP domain"/>
    <property type="match status" value="1"/>
</dbReference>
<dbReference type="AlphaFoldDB" id="A0A8X7TI53"/>
<dbReference type="InterPro" id="IPR036361">
    <property type="entry name" value="SAP_dom_sf"/>
</dbReference>
<evidence type="ECO:0000313" key="4">
    <source>
        <dbReference type="Proteomes" id="UP000886595"/>
    </source>
</evidence>
<dbReference type="PANTHER" id="PTHR47031:SF3">
    <property type="entry name" value="SAP DOMAIN-CONTAINING PROTEIN"/>
    <property type="match status" value="1"/>
</dbReference>
<evidence type="ECO:0000259" key="2">
    <source>
        <dbReference type="PROSITE" id="PS50800"/>
    </source>
</evidence>
<proteinExistence type="predicted"/>
<feature type="region of interest" description="Disordered" evidence="1">
    <location>
        <begin position="119"/>
        <end position="155"/>
    </location>
</feature>
<gene>
    <name evidence="3" type="ORF">Bca52824_095296</name>
</gene>
<organism evidence="3 4">
    <name type="scientific">Brassica carinata</name>
    <name type="common">Ethiopian mustard</name>
    <name type="synonym">Abyssinian cabbage</name>
    <dbReference type="NCBI Taxonomy" id="52824"/>
    <lineage>
        <taxon>Eukaryota</taxon>
        <taxon>Viridiplantae</taxon>
        <taxon>Streptophyta</taxon>
        <taxon>Embryophyta</taxon>
        <taxon>Tracheophyta</taxon>
        <taxon>Spermatophyta</taxon>
        <taxon>Magnoliopsida</taxon>
        <taxon>eudicotyledons</taxon>
        <taxon>Gunneridae</taxon>
        <taxon>Pentapetalae</taxon>
        <taxon>rosids</taxon>
        <taxon>malvids</taxon>
        <taxon>Brassicales</taxon>
        <taxon>Brassicaceae</taxon>
        <taxon>Brassiceae</taxon>
        <taxon>Brassica</taxon>
    </lineage>
</organism>
<dbReference type="InterPro" id="IPR003034">
    <property type="entry name" value="SAP_dom"/>
</dbReference>
<feature type="compositionally biased region" description="Low complexity" evidence="1">
    <location>
        <begin position="122"/>
        <end position="141"/>
    </location>
</feature>
<evidence type="ECO:0000313" key="3">
    <source>
        <dbReference type="EMBL" id="KAG2242865.1"/>
    </source>
</evidence>
<feature type="compositionally biased region" description="Basic and acidic residues" evidence="1">
    <location>
        <begin position="413"/>
        <end position="433"/>
    </location>
</feature>
<dbReference type="InterPro" id="IPR034257">
    <property type="entry name" value="Acinus_RRM"/>
</dbReference>
<comment type="caution">
    <text evidence="3">The sequence shown here is derived from an EMBL/GenBank/DDBJ whole genome shotgun (WGS) entry which is preliminary data.</text>
</comment>
<feature type="compositionally biased region" description="Basic and acidic residues" evidence="1">
    <location>
        <begin position="346"/>
        <end position="357"/>
    </location>
</feature>
<dbReference type="EMBL" id="JAAMPC010000328">
    <property type="protein sequence ID" value="KAG2242865.1"/>
    <property type="molecule type" value="Genomic_DNA"/>
</dbReference>
<evidence type="ECO:0000256" key="1">
    <source>
        <dbReference type="SAM" id="MobiDB-lite"/>
    </source>
</evidence>
<keyword evidence="4" id="KW-1185">Reference proteome</keyword>
<dbReference type="PROSITE" id="PS50800">
    <property type="entry name" value="SAP"/>
    <property type="match status" value="1"/>
</dbReference>
<dbReference type="Proteomes" id="UP000886595">
    <property type="component" value="Unassembled WGS sequence"/>
</dbReference>
<protein>
    <recommendedName>
        <fullName evidence="2">SAP domain-containing protein</fullName>
    </recommendedName>
</protein>